<dbReference type="SUPFAM" id="SSF88713">
    <property type="entry name" value="Glycoside hydrolase/deacetylase"/>
    <property type="match status" value="1"/>
</dbReference>
<dbReference type="PROSITE" id="PS51677">
    <property type="entry name" value="NODB"/>
    <property type="match status" value="1"/>
</dbReference>
<comment type="caution">
    <text evidence="3">The sequence shown here is derived from an EMBL/GenBank/DDBJ whole genome shotgun (WGS) entry which is preliminary data.</text>
</comment>
<dbReference type="SMART" id="SM00257">
    <property type="entry name" value="LysM"/>
    <property type="match status" value="1"/>
</dbReference>
<dbReference type="CDD" id="cd10917">
    <property type="entry name" value="CE4_NodB_like_6s_7s"/>
    <property type="match status" value="1"/>
</dbReference>
<dbReference type="Gene3D" id="3.20.20.370">
    <property type="entry name" value="Glycoside hydrolase/deacetylase"/>
    <property type="match status" value="1"/>
</dbReference>
<keyword evidence="4" id="KW-1185">Reference proteome</keyword>
<organism evidence="3 4">
    <name type="scientific">Fonticella tunisiensis</name>
    <dbReference type="NCBI Taxonomy" id="1096341"/>
    <lineage>
        <taxon>Bacteria</taxon>
        <taxon>Bacillati</taxon>
        <taxon>Bacillota</taxon>
        <taxon>Clostridia</taxon>
        <taxon>Eubacteriales</taxon>
        <taxon>Clostridiaceae</taxon>
        <taxon>Fonticella</taxon>
    </lineage>
</organism>
<evidence type="ECO:0000259" key="2">
    <source>
        <dbReference type="PROSITE" id="PS51782"/>
    </source>
</evidence>
<dbReference type="EMBL" id="SOAZ01000001">
    <property type="protein sequence ID" value="TDT63587.1"/>
    <property type="molecule type" value="Genomic_DNA"/>
</dbReference>
<evidence type="ECO:0000313" key="4">
    <source>
        <dbReference type="Proteomes" id="UP000295325"/>
    </source>
</evidence>
<feature type="domain" description="NodB homology" evidence="1">
    <location>
        <begin position="100"/>
        <end position="280"/>
    </location>
</feature>
<dbReference type="InterPro" id="IPR011330">
    <property type="entry name" value="Glyco_hydro/deAcase_b/a-brl"/>
</dbReference>
<protein>
    <submittedName>
        <fullName evidence="3">Peptidoglycan/xylan/chitin deacetylase (PgdA/CDA1 family)</fullName>
    </submittedName>
</protein>
<dbReference type="AlphaFoldDB" id="A0A4R7KTX2"/>
<evidence type="ECO:0000313" key="3">
    <source>
        <dbReference type="EMBL" id="TDT63587.1"/>
    </source>
</evidence>
<evidence type="ECO:0000259" key="1">
    <source>
        <dbReference type="PROSITE" id="PS51677"/>
    </source>
</evidence>
<dbReference type="PANTHER" id="PTHR10587">
    <property type="entry name" value="GLYCOSYL TRANSFERASE-RELATED"/>
    <property type="match status" value="1"/>
</dbReference>
<dbReference type="InterPro" id="IPR018392">
    <property type="entry name" value="LysM"/>
</dbReference>
<reference evidence="3 4" key="1">
    <citation type="submission" date="2019-03" db="EMBL/GenBank/DDBJ databases">
        <title>Genomic Encyclopedia of Type Strains, Phase IV (KMG-IV): sequencing the most valuable type-strain genomes for metagenomic binning, comparative biology and taxonomic classification.</title>
        <authorList>
            <person name="Goeker M."/>
        </authorList>
    </citation>
    <scope>NUCLEOTIDE SEQUENCE [LARGE SCALE GENOMIC DNA]</scope>
    <source>
        <strain evidence="3 4">DSM 24455</strain>
    </source>
</reference>
<dbReference type="Proteomes" id="UP000295325">
    <property type="component" value="Unassembled WGS sequence"/>
</dbReference>
<proteinExistence type="predicted"/>
<dbReference type="SUPFAM" id="SSF54106">
    <property type="entry name" value="LysM domain"/>
    <property type="match status" value="1"/>
</dbReference>
<dbReference type="RefSeq" id="WP_133626718.1">
    <property type="nucleotide sequence ID" value="NZ_SOAZ01000001.1"/>
</dbReference>
<dbReference type="InterPro" id="IPR002509">
    <property type="entry name" value="NODB_dom"/>
</dbReference>
<gene>
    <name evidence="3" type="ORF">EDD71_10111</name>
</gene>
<feature type="domain" description="LysM" evidence="2">
    <location>
        <begin position="2"/>
        <end position="46"/>
    </location>
</feature>
<dbReference type="GO" id="GO:0016810">
    <property type="term" value="F:hydrolase activity, acting on carbon-nitrogen (but not peptide) bonds"/>
    <property type="evidence" value="ECO:0007669"/>
    <property type="project" value="InterPro"/>
</dbReference>
<dbReference type="GO" id="GO:0005975">
    <property type="term" value="P:carbohydrate metabolic process"/>
    <property type="evidence" value="ECO:0007669"/>
    <property type="project" value="InterPro"/>
</dbReference>
<sequence>MIKYIVQPGDMIYSISRRFGVSLCSMFAVNPGLIPEYFMPGRKIVITVNLYRDAVYNILGTTTRLTEAQMRNIAAGRRYIVELARKNPGEIYINGPTTKKRVALTFVDGPDSWITPRVLDILKTNNVKANFFFVGTQMGYFPDVVKRAYNEGHLILNHGFSHPHFTEMDPQGIKKQIISTEEKIESILGRRPSFVRPPYGEVDENVLSTVRATGNKIVIWSIDTMDWVPKVDKQTVVENVLNNVRLGEIILMHSGPGQRIAVEALPEIIRGLRARGFSIVDLGVMLDVNPYKET</sequence>
<dbReference type="PROSITE" id="PS51782">
    <property type="entry name" value="LYSM"/>
    <property type="match status" value="1"/>
</dbReference>
<dbReference type="Pfam" id="PF01476">
    <property type="entry name" value="LysM"/>
    <property type="match status" value="1"/>
</dbReference>
<dbReference type="Gene3D" id="3.10.350.10">
    <property type="entry name" value="LysM domain"/>
    <property type="match status" value="1"/>
</dbReference>
<dbReference type="InterPro" id="IPR050248">
    <property type="entry name" value="Polysacc_deacetylase_ArnD"/>
</dbReference>
<dbReference type="Pfam" id="PF01522">
    <property type="entry name" value="Polysacc_deac_1"/>
    <property type="match status" value="1"/>
</dbReference>
<name>A0A4R7KTX2_9CLOT</name>
<dbReference type="InterPro" id="IPR036779">
    <property type="entry name" value="LysM_dom_sf"/>
</dbReference>
<dbReference type="OrthoDB" id="9806342at2"/>
<dbReference type="CDD" id="cd00118">
    <property type="entry name" value="LysM"/>
    <property type="match status" value="1"/>
</dbReference>
<accession>A0A4R7KTX2</accession>